<evidence type="ECO:0000259" key="1">
    <source>
        <dbReference type="PROSITE" id="PS50995"/>
    </source>
</evidence>
<dbReference type="PANTHER" id="PTHR33164:SF99">
    <property type="entry name" value="MARR FAMILY REGULATORY PROTEIN"/>
    <property type="match status" value="1"/>
</dbReference>
<organism evidence="2 3">
    <name type="scientific">Crossiella cryophila</name>
    <dbReference type="NCBI Taxonomy" id="43355"/>
    <lineage>
        <taxon>Bacteria</taxon>
        <taxon>Bacillati</taxon>
        <taxon>Actinomycetota</taxon>
        <taxon>Actinomycetes</taxon>
        <taxon>Pseudonocardiales</taxon>
        <taxon>Pseudonocardiaceae</taxon>
        <taxon>Crossiella</taxon>
    </lineage>
</organism>
<dbReference type="GO" id="GO:0006950">
    <property type="term" value="P:response to stress"/>
    <property type="evidence" value="ECO:0007669"/>
    <property type="project" value="TreeGrafter"/>
</dbReference>
<feature type="domain" description="HTH marR-type" evidence="1">
    <location>
        <begin position="3"/>
        <end position="139"/>
    </location>
</feature>
<name>A0A7W7FXN3_9PSEU</name>
<dbReference type="AlphaFoldDB" id="A0A7W7FXN3"/>
<dbReference type="PRINTS" id="PR00598">
    <property type="entry name" value="HTHMARR"/>
</dbReference>
<dbReference type="Proteomes" id="UP000533598">
    <property type="component" value="Unassembled WGS sequence"/>
</dbReference>
<protein>
    <submittedName>
        <fullName evidence="2">DNA-binding MarR family transcriptional regulator</fullName>
    </submittedName>
</protein>
<evidence type="ECO:0000313" key="2">
    <source>
        <dbReference type="EMBL" id="MBB4679119.1"/>
    </source>
</evidence>
<dbReference type="InterPro" id="IPR036388">
    <property type="entry name" value="WH-like_DNA-bd_sf"/>
</dbReference>
<comment type="caution">
    <text evidence="2">The sequence shown here is derived from an EMBL/GenBank/DDBJ whole genome shotgun (WGS) entry which is preliminary data.</text>
</comment>
<dbReference type="InterPro" id="IPR000835">
    <property type="entry name" value="HTH_MarR-typ"/>
</dbReference>
<evidence type="ECO:0000313" key="3">
    <source>
        <dbReference type="Proteomes" id="UP000533598"/>
    </source>
</evidence>
<dbReference type="GO" id="GO:0003700">
    <property type="term" value="F:DNA-binding transcription factor activity"/>
    <property type="evidence" value="ECO:0007669"/>
    <property type="project" value="InterPro"/>
</dbReference>
<dbReference type="SUPFAM" id="SSF46785">
    <property type="entry name" value="Winged helix' DNA-binding domain"/>
    <property type="match status" value="1"/>
</dbReference>
<dbReference type="InterPro" id="IPR039422">
    <property type="entry name" value="MarR/SlyA-like"/>
</dbReference>
<proteinExistence type="predicted"/>
<dbReference type="PROSITE" id="PS50995">
    <property type="entry name" value="HTH_MARR_2"/>
    <property type="match status" value="1"/>
</dbReference>
<dbReference type="Gene3D" id="1.10.10.10">
    <property type="entry name" value="Winged helix-like DNA-binding domain superfamily/Winged helix DNA-binding domain"/>
    <property type="match status" value="1"/>
</dbReference>
<sequence length="150" mass="17258">MAEGQLPVTLAMVFRLMNDRVHTRMDEQGYPGLRPAYGYAFNFLSCNPTTTAVALAIHLGVTKQAAVQLVEELENQGFVTRRPHPDDGRAKIVELTERGRQCIREVELMWMEEEERWEQLVGKQALDEVRFSLWAYVRDSGRPVGLRPLW</sequence>
<keyword evidence="3" id="KW-1185">Reference proteome</keyword>
<reference evidence="2 3" key="1">
    <citation type="submission" date="2020-08" db="EMBL/GenBank/DDBJ databases">
        <title>Sequencing the genomes of 1000 actinobacteria strains.</title>
        <authorList>
            <person name="Klenk H.-P."/>
        </authorList>
    </citation>
    <scope>NUCLEOTIDE SEQUENCE [LARGE SCALE GENOMIC DNA]</scope>
    <source>
        <strain evidence="2 3">DSM 44230</strain>
    </source>
</reference>
<keyword evidence="2" id="KW-0238">DNA-binding</keyword>
<dbReference type="SMART" id="SM00347">
    <property type="entry name" value="HTH_MARR"/>
    <property type="match status" value="1"/>
</dbReference>
<dbReference type="EMBL" id="JACHMH010000001">
    <property type="protein sequence ID" value="MBB4679119.1"/>
    <property type="molecule type" value="Genomic_DNA"/>
</dbReference>
<accession>A0A7W7FXN3</accession>
<dbReference type="GO" id="GO:0003677">
    <property type="term" value="F:DNA binding"/>
    <property type="evidence" value="ECO:0007669"/>
    <property type="project" value="UniProtKB-KW"/>
</dbReference>
<gene>
    <name evidence="2" type="ORF">HNR67_005237</name>
</gene>
<dbReference type="InterPro" id="IPR036390">
    <property type="entry name" value="WH_DNA-bd_sf"/>
</dbReference>
<dbReference type="Pfam" id="PF12802">
    <property type="entry name" value="MarR_2"/>
    <property type="match status" value="1"/>
</dbReference>
<dbReference type="RefSeq" id="WP_185004906.1">
    <property type="nucleotide sequence ID" value="NZ_BAAAUI010000048.1"/>
</dbReference>
<dbReference type="PANTHER" id="PTHR33164">
    <property type="entry name" value="TRANSCRIPTIONAL REGULATOR, MARR FAMILY"/>
    <property type="match status" value="1"/>
</dbReference>